<dbReference type="EMBL" id="LAZR01006051">
    <property type="protein sequence ID" value="KKM95126.1"/>
    <property type="molecule type" value="Genomic_DNA"/>
</dbReference>
<gene>
    <name evidence="1" type="ORF">LCGC14_1191410</name>
</gene>
<feature type="non-terminal residue" evidence="1">
    <location>
        <position position="1"/>
    </location>
</feature>
<accession>A0A0F9M733</accession>
<reference evidence="1" key="1">
    <citation type="journal article" date="2015" name="Nature">
        <title>Complex archaea that bridge the gap between prokaryotes and eukaryotes.</title>
        <authorList>
            <person name="Spang A."/>
            <person name="Saw J.H."/>
            <person name="Jorgensen S.L."/>
            <person name="Zaremba-Niedzwiedzka K."/>
            <person name="Martijn J."/>
            <person name="Lind A.E."/>
            <person name="van Eijk R."/>
            <person name="Schleper C."/>
            <person name="Guy L."/>
            <person name="Ettema T.J."/>
        </authorList>
    </citation>
    <scope>NUCLEOTIDE SEQUENCE</scope>
</reference>
<organism evidence="1">
    <name type="scientific">marine sediment metagenome</name>
    <dbReference type="NCBI Taxonomy" id="412755"/>
    <lineage>
        <taxon>unclassified sequences</taxon>
        <taxon>metagenomes</taxon>
        <taxon>ecological metagenomes</taxon>
    </lineage>
</organism>
<dbReference type="AlphaFoldDB" id="A0A0F9M733"/>
<protein>
    <submittedName>
        <fullName evidence="1">Uncharacterized protein</fullName>
    </submittedName>
</protein>
<sequence>INWIDWVSASSAEVVKVKCTVTDAVTATVSVNHNPIPGSSQESPVDRLELIFVGGANAGYKYFITDRFTVEGRLGAMFFTSDELRGFGLTNGVNVGYAF</sequence>
<comment type="caution">
    <text evidence="1">The sequence shown here is derived from an EMBL/GenBank/DDBJ whole genome shotgun (WGS) entry which is preliminary data.</text>
</comment>
<proteinExistence type="predicted"/>
<evidence type="ECO:0000313" key="1">
    <source>
        <dbReference type="EMBL" id="KKM95126.1"/>
    </source>
</evidence>
<name>A0A0F9M733_9ZZZZ</name>